<dbReference type="AlphaFoldDB" id="A0AAQ3KXU8"/>
<evidence type="ECO:0000256" key="1">
    <source>
        <dbReference type="ARBA" id="ARBA00004141"/>
    </source>
</evidence>
<reference evidence="7 8" key="1">
    <citation type="submission" date="2023-10" db="EMBL/GenBank/DDBJ databases">
        <title>Chromosome-scale genome assembly provides insights into flower coloration mechanisms of Canna indica.</title>
        <authorList>
            <person name="Li C."/>
        </authorList>
    </citation>
    <scope>NUCLEOTIDE SEQUENCE [LARGE SCALE GENOMIC DNA]</scope>
    <source>
        <tissue evidence="7">Flower</tissue>
    </source>
</reference>
<evidence type="ECO:0000256" key="4">
    <source>
        <dbReference type="ARBA" id="ARBA00022989"/>
    </source>
</evidence>
<dbReference type="EMBL" id="CP136896">
    <property type="protein sequence ID" value="WOL13607.1"/>
    <property type="molecule type" value="Genomic_DNA"/>
</dbReference>
<feature type="chain" id="PRO_5042946001" evidence="6">
    <location>
        <begin position="23"/>
        <end position="73"/>
    </location>
</feature>
<dbReference type="Proteomes" id="UP001327560">
    <property type="component" value="Chromosome 7"/>
</dbReference>
<dbReference type="GO" id="GO:0005886">
    <property type="term" value="C:plasma membrane"/>
    <property type="evidence" value="ECO:0007669"/>
    <property type="project" value="TreeGrafter"/>
</dbReference>
<dbReference type="GO" id="GO:0042626">
    <property type="term" value="F:ATPase-coupled transmembrane transporter activity"/>
    <property type="evidence" value="ECO:0007669"/>
    <property type="project" value="TreeGrafter"/>
</dbReference>
<dbReference type="PANTHER" id="PTHR48041:SF56">
    <property type="entry name" value="ABC TRANSPORTER G FAMILY MEMBER 25"/>
    <property type="match status" value="1"/>
</dbReference>
<organism evidence="7 8">
    <name type="scientific">Canna indica</name>
    <name type="common">Indian-shot</name>
    <dbReference type="NCBI Taxonomy" id="4628"/>
    <lineage>
        <taxon>Eukaryota</taxon>
        <taxon>Viridiplantae</taxon>
        <taxon>Streptophyta</taxon>
        <taxon>Embryophyta</taxon>
        <taxon>Tracheophyta</taxon>
        <taxon>Spermatophyta</taxon>
        <taxon>Magnoliopsida</taxon>
        <taxon>Liliopsida</taxon>
        <taxon>Zingiberales</taxon>
        <taxon>Cannaceae</taxon>
        <taxon>Canna</taxon>
    </lineage>
</organism>
<dbReference type="PANTHER" id="PTHR48041">
    <property type="entry name" value="ABC TRANSPORTER G FAMILY MEMBER 28"/>
    <property type="match status" value="1"/>
</dbReference>
<keyword evidence="5" id="KW-0472">Membrane</keyword>
<keyword evidence="8" id="KW-1185">Reference proteome</keyword>
<dbReference type="InterPro" id="IPR050352">
    <property type="entry name" value="ABCG_transporters"/>
</dbReference>
<accession>A0AAQ3KXU8</accession>
<evidence type="ECO:0000256" key="2">
    <source>
        <dbReference type="ARBA" id="ARBA00022448"/>
    </source>
</evidence>
<keyword evidence="3" id="KW-0812">Transmembrane</keyword>
<gene>
    <name evidence="7" type="ORF">Cni_G22377</name>
</gene>
<evidence type="ECO:0000256" key="5">
    <source>
        <dbReference type="ARBA" id="ARBA00023136"/>
    </source>
</evidence>
<evidence type="ECO:0000313" key="7">
    <source>
        <dbReference type="EMBL" id="WOL13607.1"/>
    </source>
</evidence>
<protein>
    <submittedName>
        <fullName evidence="7">Uncharacterized protein</fullName>
    </submittedName>
</protein>
<comment type="subcellular location">
    <subcellularLocation>
        <location evidence="1">Membrane</location>
        <topology evidence="1">Multi-pass membrane protein</topology>
    </subcellularLocation>
</comment>
<keyword evidence="6" id="KW-0732">Signal</keyword>
<keyword evidence="2" id="KW-0813">Transport</keyword>
<keyword evidence="4" id="KW-1133">Transmembrane helix</keyword>
<sequence length="73" mass="8144">MHLTVQEMLVFCVMLRLPRTVAWEEKVAVAEAVMAELGLCKCANTVVGGPFVRGIFGRERNCARWSASGTRCW</sequence>
<evidence type="ECO:0000256" key="6">
    <source>
        <dbReference type="SAM" id="SignalP"/>
    </source>
</evidence>
<evidence type="ECO:0000256" key="3">
    <source>
        <dbReference type="ARBA" id="ARBA00022692"/>
    </source>
</evidence>
<proteinExistence type="predicted"/>
<name>A0AAQ3KXU8_9LILI</name>
<evidence type="ECO:0000313" key="8">
    <source>
        <dbReference type="Proteomes" id="UP001327560"/>
    </source>
</evidence>
<feature type="signal peptide" evidence="6">
    <location>
        <begin position="1"/>
        <end position="22"/>
    </location>
</feature>